<dbReference type="InterPro" id="IPR001590">
    <property type="entry name" value="Peptidase_M12B"/>
</dbReference>
<evidence type="ECO:0000256" key="4">
    <source>
        <dbReference type="ARBA" id="ARBA00023049"/>
    </source>
</evidence>
<evidence type="ECO:0000259" key="7">
    <source>
        <dbReference type="PROSITE" id="PS50215"/>
    </source>
</evidence>
<dbReference type="GO" id="GO:0006509">
    <property type="term" value="P:membrane protein ectodomain proteolysis"/>
    <property type="evidence" value="ECO:0007669"/>
    <property type="project" value="TreeGrafter"/>
</dbReference>
<dbReference type="Gene3D" id="3.40.1620.60">
    <property type="match status" value="1"/>
</dbReference>
<dbReference type="EMBL" id="GIFC01016817">
    <property type="protein sequence ID" value="MXU98900.1"/>
    <property type="molecule type" value="Transcribed_RNA"/>
</dbReference>
<feature type="signal peptide" evidence="6">
    <location>
        <begin position="1"/>
        <end position="18"/>
    </location>
</feature>
<keyword evidence="2" id="KW-0378">Hydrolase</keyword>
<dbReference type="PANTHER" id="PTHR11905">
    <property type="entry name" value="ADAM A DISINTEGRIN AND METALLOPROTEASE DOMAIN"/>
    <property type="match status" value="1"/>
</dbReference>
<protein>
    <submittedName>
        <fullName evidence="8">Putative secreted metalloprotease</fullName>
    </submittedName>
</protein>
<evidence type="ECO:0000256" key="5">
    <source>
        <dbReference type="PROSITE-ProRule" id="PRU00276"/>
    </source>
</evidence>
<comment type="caution">
    <text evidence="5">Lacks conserved residue(s) required for the propagation of feature annotation.</text>
</comment>
<name>A0A6B0V902_IXORI</name>
<dbReference type="AlphaFoldDB" id="A0A6B0V902"/>
<evidence type="ECO:0000313" key="8">
    <source>
        <dbReference type="EMBL" id="MXU98900.1"/>
    </source>
</evidence>
<accession>A0A6B0V902</accession>
<evidence type="ECO:0000256" key="2">
    <source>
        <dbReference type="ARBA" id="ARBA00022801"/>
    </source>
</evidence>
<sequence length="377" mass="41458">MLAQYLVIILSLSVNAHGEQVHPKSLNEGYQGGIELDDKGNLAAVLLHKGTKINDSGNTDVEAWLFSAAKGKTVYVGLNFYMDKSFEKKLLYKVKAYAYLAAFTKAVQMRFWGLTTPRVEIVFSASLWLITEQESKIEVEESTGKLDGRKTLEKLADFVAGQPPTVEKSDVVILLTGLNVTDGEDSTVQGVSYYAGACSPKRVAIVEDDGRTFKGANAAAQQVAHLLGATYDGTLPLANLCPASWGYIMSKNPNTWKHHRFSLCSEIMMRFSYGFEMLDRWTCLGTKPGEVYNQPLRLPSDSFTSLTKHSYCSAWKNAESAKKCKQSSTEYPCKFLCCSTKNKPQNAVPAPDGSTCNKTMMCLGGKCEDIGEVKAPR</sequence>
<dbReference type="Gene3D" id="3.40.390.10">
    <property type="entry name" value="Collagenase (Catalytic Domain)"/>
    <property type="match status" value="1"/>
</dbReference>
<keyword evidence="3" id="KW-0862">Zinc</keyword>
<keyword evidence="1 8" id="KW-0645">Protease</keyword>
<dbReference type="PANTHER" id="PTHR11905:SF159">
    <property type="entry name" value="ADAM METALLOPROTEASE"/>
    <property type="match status" value="1"/>
</dbReference>
<dbReference type="PROSITE" id="PS50215">
    <property type="entry name" value="ADAM_MEPRO"/>
    <property type="match status" value="1"/>
</dbReference>
<evidence type="ECO:0000256" key="3">
    <source>
        <dbReference type="ARBA" id="ARBA00022833"/>
    </source>
</evidence>
<feature type="domain" description="Peptidase M12B" evidence="7">
    <location>
        <begin position="74"/>
        <end position="265"/>
    </location>
</feature>
<keyword evidence="4 8" id="KW-0482">Metalloprotease</keyword>
<organism evidence="8">
    <name type="scientific">Ixodes ricinus</name>
    <name type="common">Common tick</name>
    <name type="synonym">Acarus ricinus</name>
    <dbReference type="NCBI Taxonomy" id="34613"/>
    <lineage>
        <taxon>Eukaryota</taxon>
        <taxon>Metazoa</taxon>
        <taxon>Ecdysozoa</taxon>
        <taxon>Arthropoda</taxon>
        <taxon>Chelicerata</taxon>
        <taxon>Arachnida</taxon>
        <taxon>Acari</taxon>
        <taxon>Parasitiformes</taxon>
        <taxon>Ixodida</taxon>
        <taxon>Ixodoidea</taxon>
        <taxon>Ixodidae</taxon>
        <taxon>Ixodinae</taxon>
        <taxon>Ixodes</taxon>
    </lineage>
</organism>
<dbReference type="GO" id="GO:0004222">
    <property type="term" value="F:metalloendopeptidase activity"/>
    <property type="evidence" value="ECO:0007669"/>
    <property type="project" value="InterPro"/>
</dbReference>
<dbReference type="SUPFAM" id="SSF55486">
    <property type="entry name" value="Metalloproteases ('zincins'), catalytic domain"/>
    <property type="match status" value="1"/>
</dbReference>
<evidence type="ECO:0000256" key="1">
    <source>
        <dbReference type="ARBA" id="ARBA00022670"/>
    </source>
</evidence>
<proteinExistence type="predicted"/>
<feature type="chain" id="PRO_5025548369" evidence="6">
    <location>
        <begin position="19"/>
        <end position="377"/>
    </location>
</feature>
<evidence type="ECO:0000256" key="6">
    <source>
        <dbReference type="SAM" id="SignalP"/>
    </source>
</evidence>
<reference evidence="8" key="1">
    <citation type="submission" date="2019-12" db="EMBL/GenBank/DDBJ databases">
        <title>An insight into the sialome of adult female Ixodes ricinus ticks feeding for 6 days.</title>
        <authorList>
            <person name="Perner J."/>
            <person name="Ribeiro J.M.C."/>
        </authorList>
    </citation>
    <scope>NUCLEOTIDE SEQUENCE</scope>
    <source>
        <strain evidence="8">Semi-engorged</strain>
        <tissue evidence="8">Salivary glands</tissue>
    </source>
</reference>
<dbReference type="Pfam" id="PF01421">
    <property type="entry name" value="Reprolysin"/>
    <property type="match status" value="1"/>
</dbReference>
<keyword evidence="6" id="KW-0732">Signal</keyword>
<dbReference type="InterPro" id="IPR024079">
    <property type="entry name" value="MetalloPept_cat_dom_sf"/>
</dbReference>